<proteinExistence type="predicted"/>
<name>A0A543DX15_9PSEU</name>
<dbReference type="Pfam" id="PF24837">
    <property type="entry name" value="AMIN-like"/>
    <property type="match status" value="1"/>
</dbReference>
<feature type="domain" description="AMIN-like" evidence="2">
    <location>
        <begin position="56"/>
        <end position="188"/>
    </location>
</feature>
<dbReference type="Proteomes" id="UP000315677">
    <property type="component" value="Unassembled WGS sequence"/>
</dbReference>
<evidence type="ECO:0000259" key="2">
    <source>
        <dbReference type="Pfam" id="PF24837"/>
    </source>
</evidence>
<feature type="signal peptide" evidence="1">
    <location>
        <begin position="1"/>
        <end position="24"/>
    </location>
</feature>
<dbReference type="AlphaFoldDB" id="A0A543DX15"/>
<reference evidence="3 4" key="1">
    <citation type="submission" date="2019-06" db="EMBL/GenBank/DDBJ databases">
        <title>Sequencing the genomes of 1000 actinobacteria strains.</title>
        <authorList>
            <person name="Klenk H.-P."/>
        </authorList>
    </citation>
    <scope>NUCLEOTIDE SEQUENCE [LARGE SCALE GENOMIC DNA]</scope>
    <source>
        <strain evidence="3 4">DSM 45301</strain>
    </source>
</reference>
<feature type="chain" id="PRO_5021717774" description="AMIN-like domain-containing protein" evidence="1">
    <location>
        <begin position="25"/>
        <end position="191"/>
    </location>
</feature>
<evidence type="ECO:0000313" key="3">
    <source>
        <dbReference type="EMBL" id="TQM13877.1"/>
    </source>
</evidence>
<comment type="caution">
    <text evidence="3">The sequence shown here is derived from an EMBL/GenBank/DDBJ whole genome shotgun (WGS) entry which is preliminary data.</text>
</comment>
<accession>A0A543DX15</accession>
<dbReference type="InterPro" id="IPR056303">
    <property type="entry name" value="AMIN-like"/>
</dbReference>
<keyword evidence="1" id="KW-0732">Signal</keyword>
<protein>
    <recommendedName>
        <fullName evidence="2">AMIN-like domain-containing protein</fullName>
    </recommendedName>
</protein>
<dbReference type="EMBL" id="VFPA01000001">
    <property type="protein sequence ID" value="TQM13877.1"/>
    <property type="molecule type" value="Genomic_DNA"/>
</dbReference>
<gene>
    <name evidence="3" type="ORF">FB558_0632</name>
</gene>
<sequence length="191" mass="19972">MSRAARQLLTAVLACTAVALPVTAATAPTVVPSAATACDTPWGSTVERVDEMGGGPLTEVRTGRHDCFDRVVYTLAGPPVGYYVEYVDQVTQDGSGKVIPVPGDARLLVRLRHPAYDNSGTQTLVPPATAGQPVADVTGYEALRSVVYASSFEGDTVLGVGVRARLPFRALVLDGPGGGARLVLDVAHRWT</sequence>
<evidence type="ECO:0000256" key="1">
    <source>
        <dbReference type="SAM" id="SignalP"/>
    </source>
</evidence>
<keyword evidence="4" id="KW-1185">Reference proteome</keyword>
<organism evidence="3 4">
    <name type="scientific">Pseudonocardia kunmingensis</name>
    <dbReference type="NCBI Taxonomy" id="630975"/>
    <lineage>
        <taxon>Bacteria</taxon>
        <taxon>Bacillati</taxon>
        <taxon>Actinomycetota</taxon>
        <taxon>Actinomycetes</taxon>
        <taxon>Pseudonocardiales</taxon>
        <taxon>Pseudonocardiaceae</taxon>
        <taxon>Pseudonocardia</taxon>
    </lineage>
</organism>
<evidence type="ECO:0000313" key="4">
    <source>
        <dbReference type="Proteomes" id="UP000315677"/>
    </source>
</evidence>
<dbReference type="RefSeq" id="WP_211366051.1">
    <property type="nucleotide sequence ID" value="NZ_VFPA01000001.1"/>
</dbReference>